<proteinExistence type="predicted"/>
<sequence length="200" mass="20906">KTAIPGSAADTDTQLKAKLDPSLQALNHAAAEDKDALVVNKQTADKLHLTKDSSISDLATQAKTLVIGASPEFQTRQQGLLGLKSVYHLDFKSFKALDAGGSLSEAALKNNSVQVADIFTTDSLIGSEGWIALKDPSNLFGFQNVIPVGSKKLSSTAVDALNAVSAKLDTETLMTLDGQVGKGGDPLTVAQTWLKSQGLA</sequence>
<comment type="caution">
    <text evidence="2">The sequence shown here is derived from an EMBL/GenBank/DDBJ whole genome shotgun (WGS) entry which is preliminary data.</text>
</comment>
<protein>
    <submittedName>
        <fullName evidence="2">ABC transporter substrate-binding protein</fullName>
    </submittedName>
</protein>
<dbReference type="Proteomes" id="UP001596174">
    <property type="component" value="Unassembled WGS sequence"/>
</dbReference>
<organism evidence="2 3">
    <name type="scientific">Streptacidiphilus monticola</name>
    <dbReference type="NCBI Taxonomy" id="2161674"/>
    <lineage>
        <taxon>Bacteria</taxon>
        <taxon>Bacillati</taxon>
        <taxon>Actinomycetota</taxon>
        <taxon>Actinomycetes</taxon>
        <taxon>Kitasatosporales</taxon>
        <taxon>Streptomycetaceae</taxon>
        <taxon>Streptacidiphilus</taxon>
    </lineage>
</organism>
<feature type="domain" description="ABC-type glycine betaine transport system substrate-binding" evidence="1">
    <location>
        <begin position="12"/>
        <end position="195"/>
    </location>
</feature>
<dbReference type="CDD" id="cd13606">
    <property type="entry name" value="PBP2_ProX_like"/>
    <property type="match status" value="1"/>
</dbReference>
<keyword evidence="3" id="KW-1185">Reference proteome</keyword>
<gene>
    <name evidence="2" type="ORF">ACFP3V_31310</name>
</gene>
<dbReference type="Pfam" id="PF04069">
    <property type="entry name" value="OpuAC"/>
    <property type="match status" value="1"/>
</dbReference>
<feature type="non-terminal residue" evidence="2">
    <location>
        <position position="1"/>
    </location>
</feature>
<dbReference type="Gene3D" id="3.40.190.10">
    <property type="entry name" value="Periplasmic binding protein-like II"/>
    <property type="match status" value="1"/>
</dbReference>
<evidence type="ECO:0000313" key="2">
    <source>
        <dbReference type="EMBL" id="MFC5911680.1"/>
    </source>
</evidence>
<reference evidence="3" key="1">
    <citation type="journal article" date="2019" name="Int. J. Syst. Evol. Microbiol.">
        <title>The Global Catalogue of Microorganisms (GCM) 10K type strain sequencing project: providing services to taxonomists for standard genome sequencing and annotation.</title>
        <authorList>
            <consortium name="The Broad Institute Genomics Platform"/>
            <consortium name="The Broad Institute Genome Sequencing Center for Infectious Disease"/>
            <person name="Wu L."/>
            <person name="Ma J."/>
        </authorList>
    </citation>
    <scope>NUCLEOTIDE SEQUENCE [LARGE SCALE GENOMIC DNA]</scope>
    <source>
        <strain evidence="3">JCM 4816</strain>
    </source>
</reference>
<dbReference type="Gene3D" id="3.40.190.120">
    <property type="entry name" value="Osmoprotection protein (prox), domain 2"/>
    <property type="match status" value="1"/>
</dbReference>
<name>A0ABW1GCW2_9ACTN</name>
<dbReference type="SUPFAM" id="SSF53850">
    <property type="entry name" value="Periplasmic binding protein-like II"/>
    <property type="match status" value="1"/>
</dbReference>
<accession>A0ABW1GCW2</accession>
<evidence type="ECO:0000313" key="3">
    <source>
        <dbReference type="Proteomes" id="UP001596174"/>
    </source>
</evidence>
<evidence type="ECO:0000259" key="1">
    <source>
        <dbReference type="Pfam" id="PF04069"/>
    </source>
</evidence>
<dbReference type="EMBL" id="JBHSQJ010000202">
    <property type="protein sequence ID" value="MFC5911680.1"/>
    <property type="molecule type" value="Genomic_DNA"/>
</dbReference>
<dbReference type="RefSeq" id="WP_380591075.1">
    <property type="nucleotide sequence ID" value="NZ_JBHSQJ010000202.1"/>
</dbReference>
<dbReference type="InterPro" id="IPR007210">
    <property type="entry name" value="ABC_Gly_betaine_transp_sub-bd"/>
</dbReference>